<evidence type="ECO:0000313" key="1">
    <source>
        <dbReference type="EMBL" id="KAG5392762.1"/>
    </source>
</evidence>
<proteinExistence type="predicted"/>
<gene>
    <name evidence="1" type="primary">A06p018190.1_BraROA</name>
    <name evidence="1" type="ORF">IGI04_022725</name>
</gene>
<keyword evidence="2" id="KW-1185">Reference proteome</keyword>
<evidence type="ECO:0000313" key="2">
    <source>
        <dbReference type="Proteomes" id="UP000823674"/>
    </source>
</evidence>
<name>A0ABQ7M1S3_BRACM</name>
<dbReference type="EMBL" id="JADBGQ010000006">
    <property type="protein sequence ID" value="KAG5392762.1"/>
    <property type="molecule type" value="Genomic_DNA"/>
</dbReference>
<organism evidence="1 2">
    <name type="scientific">Brassica rapa subsp. trilocularis</name>
    <dbReference type="NCBI Taxonomy" id="1813537"/>
    <lineage>
        <taxon>Eukaryota</taxon>
        <taxon>Viridiplantae</taxon>
        <taxon>Streptophyta</taxon>
        <taxon>Embryophyta</taxon>
        <taxon>Tracheophyta</taxon>
        <taxon>Spermatophyta</taxon>
        <taxon>Magnoliopsida</taxon>
        <taxon>eudicotyledons</taxon>
        <taxon>Gunneridae</taxon>
        <taxon>Pentapetalae</taxon>
        <taxon>rosids</taxon>
        <taxon>malvids</taxon>
        <taxon>Brassicales</taxon>
        <taxon>Brassicaceae</taxon>
        <taxon>Brassiceae</taxon>
        <taxon>Brassica</taxon>
    </lineage>
</organism>
<comment type="caution">
    <text evidence="1">The sequence shown here is derived from an EMBL/GenBank/DDBJ whole genome shotgun (WGS) entry which is preliminary data.</text>
</comment>
<dbReference type="Proteomes" id="UP000823674">
    <property type="component" value="Chromosome A06"/>
</dbReference>
<accession>A0ABQ7M1S3</accession>
<sequence length="60" mass="7233">MNLKFGVLMFKEIRERSENLIGQNFQLGLRYRGLLLRENFLGSLQDPKIKYMRRLLVDFL</sequence>
<reference evidence="1 2" key="1">
    <citation type="submission" date="2021-03" db="EMBL/GenBank/DDBJ databases">
        <authorList>
            <person name="King G.J."/>
            <person name="Bancroft I."/>
            <person name="Baten A."/>
            <person name="Bloomfield J."/>
            <person name="Borpatragohain P."/>
            <person name="He Z."/>
            <person name="Irish N."/>
            <person name="Irwin J."/>
            <person name="Liu K."/>
            <person name="Mauleon R.P."/>
            <person name="Moore J."/>
            <person name="Morris R."/>
            <person name="Ostergaard L."/>
            <person name="Wang B."/>
            <person name="Wells R."/>
        </authorList>
    </citation>
    <scope>NUCLEOTIDE SEQUENCE [LARGE SCALE GENOMIC DNA]</scope>
    <source>
        <strain evidence="1">R-o-18</strain>
        <tissue evidence="1">Leaf</tissue>
    </source>
</reference>
<protein>
    <submittedName>
        <fullName evidence="1">Uncharacterized protein</fullName>
    </submittedName>
</protein>